<keyword evidence="8 9" id="KW-0472">Membrane</keyword>
<comment type="subcellular location">
    <subcellularLocation>
        <location evidence="1 9">Cell membrane</location>
        <topology evidence="1 9">Single-pass membrane protein</topology>
    </subcellularLocation>
</comment>
<evidence type="ECO:0000256" key="3">
    <source>
        <dbReference type="ARBA" id="ARBA00022475"/>
    </source>
</evidence>
<comment type="function">
    <text evidence="9">Part of the twin-arginine translocation (Tat) system that transports large folded proteins containing a characteristic twin-arginine motif in their signal peptide across membranes. TatA could form the protein-conducting channel of the Tat system.</text>
</comment>
<keyword evidence="2 9" id="KW-0813">Transport</keyword>
<feature type="compositionally biased region" description="Basic and acidic residues" evidence="10">
    <location>
        <begin position="53"/>
        <end position="68"/>
    </location>
</feature>
<dbReference type="InterPro" id="IPR003369">
    <property type="entry name" value="TatA/B/E"/>
</dbReference>
<keyword evidence="3 9" id="KW-1003">Cell membrane</keyword>
<evidence type="ECO:0000256" key="5">
    <source>
        <dbReference type="ARBA" id="ARBA00022927"/>
    </source>
</evidence>
<feature type="region of interest" description="Disordered" evidence="10">
    <location>
        <begin position="53"/>
        <end position="92"/>
    </location>
</feature>
<dbReference type="Proteomes" id="UP001225316">
    <property type="component" value="Unassembled WGS sequence"/>
</dbReference>
<keyword evidence="7 9" id="KW-0811">Translocation</keyword>
<comment type="similarity">
    <text evidence="9">Belongs to the TatA/E family.</text>
</comment>
<keyword evidence="5 9" id="KW-0653">Protein transport</keyword>
<evidence type="ECO:0000256" key="8">
    <source>
        <dbReference type="ARBA" id="ARBA00023136"/>
    </source>
</evidence>
<comment type="caution">
    <text evidence="11">The sequence shown here is derived from an EMBL/GenBank/DDBJ whole genome shotgun (WGS) entry which is preliminary data.</text>
</comment>
<dbReference type="PANTHER" id="PTHR42982:SF1">
    <property type="entry name" value="SEC-INDEPENDENT PROTEIN TRANSLOCASE PROTEIN TATA"/>
    <property type="match status" value="1"/>
</dbReference>
<evidence type="ECO:0000256" key="2">
    <source>
        <dbReference type="ARBA" id="ARBA00022448"/>
    </source>
</evidence>
<dbReference type="NCBIfam" id="NF011430">
    <property type="entry name" value="PRK14861.1"/>
    <property type="match status" value="1"/>
</dbReference>
<protein>
    <recommendedName>
        <fullName evidence="9">Sec-independent protein translocase protein TatA</fullName>
    </recommendedName>
</protein>
<dbReference type="HAMAP" id="MF_00236">
    <property type="entry name" value="TatA_E"/>
    <property type="match status" value="1"/>
</dbReference>
<dbReference type="Gene3D" id="1.20.5.3310">
    <property type="match status" value="1"/>
</dbReference>
<reference evidence="11 12" key="1">
    <citation type="submission" date="2023-04" db="EMBL/GenBank/DDBJ databases">
        <title>A novel bacteria isolated from coastal sediment.</title>
        <authorList>
            <person name="Liu X.-J."/>
            <person name="Du Z.-J."/>
        </authorList>
    </citation>
    <scope>NUCLEOTIDE SEQUENCE [LARGE SCALE GENOMIC DNA]</scope>
    <source>
        <strain evidence="11 12">SDUM461003</strain>
    </source>
</reference>
<organism evidence="11 12">
    <name type="scientific">Thalassobacterium maritimum</name>
    <dbReference type="NCBI Taxonomy" id="3041265"/>
    <lineage>
        <taxon>Bacteria</taxon>
        <taxon>Pseudomonadati</taxon>
        <taxon>Verrucomicrobiota</taxon>
        <taxon>Opitutia</taxon>
        <taxon>Puniceicoccales</taxon>
        <taxon>Coraliomargaritaceae</taxon>
        <taxon>Thalassobacterium</taxon>
    </lineage>
</organism>
<dbReference type="NCBIfam" id="TIGR01411">
    <property type="entry name" value="tatAE"/>
    <property type="match status" value="1"/>
</dbReference>
<evidence type="ECO:0000313" key="11">
    <source>
        <dbReference type="EMBL" id="MDQ8208042.1"/>
    </source>
</evidence>
<evidence type="ECO:0000256" key="9">
    <source>
        <dbReference type="HAMAP-Rule" id="MF_00236"/>
    </source>
</evidence>
<keyword evidence="4 9" id="KW-0812">Transmembrane</keyword>
<dbReference type="RefSeq" id="WP_308950447.1">
    <property type="nucleotide sequence ID" value="NZ_JARXHW010000023.1"/>
</dbReference>
<gene>
    <name evidence="9" type="primary">tatA</name>
    <name evidence="11" type="ORF">QEH52_11020</name>
</gene>
<evidence type="ECO:0000256" key="7">
    <source>
        <dbReference type="ARBA" id="ARBA00023010"/>
    </source>
</evidence>
<dbReference type="InterPro" id="IPR006312">
    <property type="entry name" value="TatA/E"/>
</dbReference>
<name>A0ABU1AYK1_9BACT</name>
<dbReference type="Pfam" id="PF02416">
    <property type="entry name" value="TatA_B_E"/>
    <property type="match status" value="1"/>
</dbReference>
<evidence type="ECO:0000313" key="12">
    <source>
        <dbReference type="Proteomes" id="UP001225316"/>
    </source>
</evidence>
<accession>A0ABU1AYK1</accession>
<dbReference type="EMBL" id="JARXHW010000023">
    <property type="protein sequence ID" value="MDQ8208042.1"/>
    <property type="molecule type" value="Genomic_DNA"/>
</dbReference>
<comment type="subunit">
    <text evidence="9">Forms a complex with TatC.</text>
</comment>
<proteinExistence type="inferred from homology"/>
<evidence type="ECO:0000256" key="10">
    <source>
        <dbReference type="SAM" id="MobiDB-lite"/>
    </source>
</evidence>
<evidence type="ECO:0000256" key="6">
    <source>
        <dbReference type="ARBA" id="ARBA00022989"/>
    </source>
</evidence>
<dbReference type="PANTHER" id="PTHR42982">
    <property type="entry name" value="SEC-INDEPENDENT PROTEIN TRANSLOCASE PROTEIN TATA"/>
    <property type="match status" value="1"/>
</dbReference>
<sequence length="92" mass="10203">MSSLAFIQNINGPEILLIFLIVLLLFGAKRLPELFKSFGKSIREFKKATSEIEEDVRNAMEEEPRKPEPTAPAAAPKQVESANSDETKADKA</sequence>
<keyword evidence="6 9" id="KW-1133">Transmembrane helix</keyword>
<keyword evidence="12" id="KW-1185">Reference proteome</keyword>
<evidence type="ECO:0000256" key="4">
    <source>
        <dbReference type="ARBA" id="ARBA00022692"/>
    </source>
</evidence>
<evidence type="ECO:0000256" key="1">
    <source>
        <dbReference type="ARBA" id="ARBA00004162"/>
    </source>
</evidence>